<dbReference type="VEuPathDB" id="CryptoDB:Cvel_11870"/>
<sequence>MMLKSGRSRYVIQVQAGVNQDISHRWQKEIAELAAGLSLKAGERADASDELIVVPYFRKVLGDWPAVAEDSCYKGHAASKFWREPLEEKAGRQPSEEEEAAEQEPSEVPAVSQTGQEPSEVLANSQAGREPLEEEEGGREPSQVPADSQAGWEPLEEEEVGREPLLGGELSEVRGEMELQVQREAQPLQAPTAEEGAAWEGASQGTP</sequence>
<feature type="compositionally biased region" description="Polar residues" evidence="1">
    <location>
        <begin position="112"/>
        <end position="127"/>
    </location>
</feature>
<feature type="compositionally biased region" description="Basic and acidic residues" evidence="1">
    <location>
        <begin position="84"/>
        <end position="95"/>
    </location>
</feature>
<evidence type="ECO:0000313" key="2">
    <source>
        <dbReference type="EMBL" id="CEM53308.1"/>
    </source>
</evidence>
<accession>A0A0G4I864</accession>
<evidence type="ECO:0000256" key="1">
    <source>
        <dbReference type="SAM" id="MobiDB-lite"/>
    </source>
</evidence>
<feature type="compositionally biased region" description="Acidic residues" evidence="1">
    <location>
        <begin position="96"/>
        <end position="105"/>
    </location>
</feature>
<organism evidence="2">
    <name type="scientific">Chromera velia CCMP2878</name>
    <dbReference type="NCBI Taxonomy" id="1169474"/>
    <lineage>
        <taxon>Eukaryota</taxon>
        <taxon>Sar</taxon>
        <taxon>Alveolata</taxon>
        <taxon>Colpodellida</taxon>
        <taxon>Chromeraceae</taxon>
        <taxon>Chromera</taxon>
    </lineage>
</organism>
<name>A0A0G4I864_9ALVE</name>
<gene>
    <name evidence="2" type="ORF">Cvel_11870</name>
</gene>
<reference evidence="2" key="1">
    <citation type="submission" date="2014-11" db="EMBL/GenBank/DDBJ databases">
        <authorList>
            <person name="Otto D Thomas"/>
            <person name="Naeem Raeece"/>
        </authorList>
    </citation>
    <scope>NUCLEOTIDE SEQUENCE</scope>
</reference>
<protein>
    <submittedName>
        <fullName evidence="2">Uncharacterized protein</fullName>
    </submittedName>
</protein>
<dbReference type="EMBL" id="CDMZ01005616">
    <property type="protein sequence ID" value="CEM53308.1"/>
    <property type="molecule type" value="Genomic_DNA"/>
</dbReference>
<proteinExistence type="predicted"/>
<dbReference type="AlphaFoldDB" id="A0A0G4I864"/>
<feature type="region of interest" description="Disordered" evidence="1">
    <location>
        <begin position="84"/>
        <end position="207"/>
    </location>
</feature>